<dbReference type="CDD" id="cd14789">
    <property type="entry name" value="Tiki"/>
    <property type="match status" value="1"/>
</dbReference>
<dbReference type="InterPro" id="IPR047111">
    <property type="entry name" value="YbaP-like"/>
</dbReference>
<sequence>MKKLVKSIAVCALTLVSFTIFAQDNKSLLWEISGKGLEKPSYVFGTIHMICQEDYIMTETIQNTLKNVDAFYAEIDFSNPENMAVLQQSMMSETPLSQRLNNEQYQKLQQLLKEVVDLDITQFEHLTDAAIVSMVTFKSFPCTDFKMYELELLQTAAATQKKMGGLETATEQMEILGKTLGIDAVFEMLNDLKKDGFKSTKEMVALYTNQDMQGLYDYMKKSSYMTDEVYNEMLTKRNHNWINEMPELMKNQSVFFAVGAAHLSGNDGVLKLLKDNGYTVKPVNIQ</sequence>
<name>A0A3P1B141_9FLAO</name>
<dbReference type="Pfam" id="PF01963">
    <property type="entry name" value="TraB_PrgY_gumN"/>
    <property type="match status" value="1"/>
</dbReference>
<dbReference type="PANTHER" id="PTHR40590:SF1">
    <property type="entry name" value="CYTOPLASMIC PROTEIN"/>
    <property type="match status" value="1"/>
</dbReference>
<dbReference type="InterPro" id="IPR002816">
    <property type="entry name" value="TraB/PrgY/GumN_fam"/>
</dbReference>
<dbReference type="OrthoDB" id="9798714at2"/>
<feature type="signal peptide" evidence="1">
    <location>
        <begin position="1"/>
        <end position="22"/>
    </location>
</feature>
<evidence type="ECO:0000313" key="3">
    <source>
        <dbReference type="Proteomes" id="UP000268372"/>
    </source>
</evidence>
<keyword evidence="1" id="KW-0732">Signal</keyword>
<dbReference type="Proteomes" id="UP000268372">
    <property type="component" value="Unassembled WGS sequence"/>
</dbReference>
<dbReference type="EMBL" id="RQTJ01000013">
    <property type="protein sequence ID" value="RRA94897.1"/>
    <property type="molecule type" value="Genomic_DNA"/>
</dbReference>
<dbReference type="RefSeq" id="WP_124899321.1">
    <property type="nucleotide sequence ID" value="NZ_RQTJ01000013.1"/>
</dbReference>
<organism evidence="2 3">
    <name type="scientific">Paenimyroides viscosum</name>
    <dbReference type="NCBI Taxonomy" id="2488729"/>
    <lineage>
        <taxon>Bacteria</taxon>
        <taxon>Pseudomonadati</taxon>
        <taxon>Bacteroidota</taxon>
        <taxon>Flavobacteriia</taxon>
        <taxon>Flavobacteriales</taxon>
        <taxon>Flavobacteriaceae</taxon>
        <taxon>Paenimyroides</taxon>
    </lineage>
</organism>
<gene>
    <name evidence="2" type="ORF">EG242_07750</name>
</gene>
<dbReference type="PANTHER" id="PTHR40590">
    <property type="entry name" value="CYTOPLASMIC PROTEIN-RELATED"/>
    <property type="match status" value="1"/>
</dbReference>
<comment type="caution">
    <text evidence="2">The sequence shown here is derived from an EMBL/GenBank/DDBJ whole genome shotgun (WGS) entry which is preliminary data.</text>
</comment>
<reference evidence="2 3" key="1">
    <citation type="submission" date="2018-11" db="EMBL/GenBank/DDBJ databases">
        <title>Flavobacterium sp. nov., YIM 102796 draft genome.</title>
        <authorList>
            <person name="Li G."/>
            <person name="Jiang Y."/>
        </authorList>
    </citation>
    <scope>NUCLEOTIDE SEQUENCE [LARGE SCALE GENOMIC DNA]</scope>
    <source>
        <strain evidence="2 3">YIM 102796</strain>
    </source>
</reference>
<accession>A0A3P1B141</accession>
<protein>
    <submittedName>
        <fullName evidence="2">TraB/GumN family protein</fullName>
    </submittedName>
</protein>
<proteinExistence type="predicted"/>
<evidence type="ECO:0000313" key="2">
    <source>
        <dbReference type="EMBL" id="RRA94897.1"/>
    </source>
</evidence>
<dbReference type="AlphaFoldDB" id="A0A3P1B141"/>
<keyword evidence="3" id="KW-1185">Reference proteome</keyword>
<feature type="chain" id="PRO_5018270257" evidence="1">
    <location>
        <begin position="23"/>
        <end position="286"/>
    </location>
</feature>
<evidence type="ECO:0000256" key="1">
    <source>
        <dbReference type="SAM" id="SignalP"/>
    </source>
</evidence>